<evidence type="ECO:0000313" key="3">
    <source>
        <dbReference type="Proteomes" id="UP001560296"/>
    </source>
</evidence>
<evidence type="ECO:0000313" key="2">
    <source>
        <dbReference type="EMBL" id="MEX6503870.1"/>
    </source>
</evidence>
<sequence length="144" mass="16220">MSPRKIACALLVLFALLAGCGRPEDPQAALEAAVQQLQDNLEAKDSTAVLAQLHPQFGAQQAHDRDWARRTMALLFLRHKQIRVIALSKRSWLDPSYSDRGHSEAQLALTGAEGLIPDSARHYGVELEWWLEDGQWQLARLNWQ</sequence>
<dbReference type="Proteomes" id="UP001560296">
    <property type="component" value="Unassembled WGS sequence"/>
</dbReference>
<proteinExistence type="predicted"/>
<protein>
    <recommendedName>
        <fullName evidence="4">Nuclear transport factor 2 family protein</fullName>
    </recommendedName>
</protein>
<gene>
    <name evidence="2" type="ORF">AB5S05_17545</name>
</gene>
<name>A0ABV3YZ71_9PSED</name>
<dbReference type="PROSITE" id="PS51257">
    <property type="entry name" value="PROKAR_LIPOPROTEIN"/>
    <property type="match status" value="1"/>
</dbReference>
<keyword evidence="3" id="KW-1185">Reference proteome</keyword>
<reference evidence="2 3" key="1">
    <citation type="submission" date="2024-07" db="EMBL/GenBank/DDBJ databases">
        <authorList>
            <person name="Li M."/>
        </authorList>
    </citation>
    <scope>NUCLEOTIDE SEQUENCE [LARGE SCALE GENOMIC DNA]</scope>
    <source>
        <strain evidence="2 3">25A3E</strain>
    </source>
</reference>
<dbReference type="EMBL" id="JBFTEG010000016">
    <property type="protein sequence ID" value="MEX6503870.1"/>
    <property type="molecule type" value="Genomic_DNA"/>
</dbReference>
<evidence type="ECO:0000256" key="1">
    <source>
        <dbReference type="SAM" id="SignalP"/>
    </source>
</evidence>
<accession>A0ABV3YZ71</accession>
<feature type="signal peptide" evidence="1">
    <location>
        <begin position="1"/>
        <end position="20"/>
    </location>
</feature>
<organism evidence="2 3">
    <name type="scientific">Pseudomonas zhanjiangensis</name>
    <dbReference type="NCBI Taxonomy" id="3239015"/>
    <lineage>
        <taxon>Bacteria</taxon>
        <taxon>Pseudomonadati</taxon>
        <taxon>Pseudomonadota</taxon>
        <taxon>Gammaproteobacteria</taxon>
        <taxon>Pseudomonadales</taxon>
        <taxon>Pseudomonadaceae</taxon>
        <taxon>Pseudomonas</taxon>
    </lineage>
</organism>
<feature type="chain" id="PRO_5045139645" description="Nuclear transport factor 2 family protein" evidence="1">
    <location>
        <begin position="21"/>
        <end position="144"/>
    </location>
</feature>
<evidence type="ECO:0008006" key="4">
    <source>
        <dbReference type="Google" id="ProtNLM"/>
    </source>
</evidence>
<comment type="caution">
    <text evidence="2">The sequence shown here is derived from an EMBL/GenBank/DDBJ whole genome shotgun (WGS) entry which is preliminary data.</text>
</comment>
<dbReference type="RefSeq" id="WP_369288812.1">
    <property type="nucleotide sequence ID" value="NZ_JBFTEG010000016.1"/>
</dbReference>
<keyword evidence="1" id="KW-0732">Signal</keyword>